<sequence>MIPQQTIESIKQVSIVNYLYSLGVMPVKLSGVRVVYFSPKNDERNASFFVHPKENTFHDFTSGERGDIIRLVRYLTNCTFIEAVDILQKFASIEQTATFSFIGQNPVSTPKESKFIITSVTPLKSKGLFKYVHDRCISTTLATKYLKEIHYRRGNKRAFAVGFENDKGGFEIRNPYWKSSTSPKWITTFPVSNSNTLNLFEGFFDFLSSCCFFGITEPRNTTVVLNSLSNLNHVLEGIKSYKQVNIYFDNDNAGLSAKSVITETGVKVFDGSKYYPNHKDFNNLITGGEY</sequence>
<dbReference type="InterPro" id="IPR036977">
    <property type="entry name" value="DNA_primase_Znf_CHC2"/>
</dbReference>
<proteinExistence type="predicted"/>
<dbReference type="Pfam" id="PF01807">
    <property type="entry name" value="Zn_ribbon_DnaG"/>
    <property type="match status" value="1"/>
</dbReference>
<dbReference type="EMBL" id="JAMZEL010000006">
    <property type="protein sequence ID" value="MCP1384050.1"/>
    <property type="molecule type" value="Genomic_DNA"/>
</dbReference>
<dbReference type="InterPro" id="IPR034154">
    <property type="entry name" value="TOPRIM_DnaG/twinkle"/>
</dbReference>
<evidence type="ECO:0000313" key="2">
    <source>
        <dbReference type="EMBL" id="MCP1384050.1"/>
    </source>
</evidence>
<evidence type="ECO:0000313" key="3">
    <source>
        <dbReference type="Proteomes" id="UP001204772"/>
    </source>
</evidence>
<evidence type="ECO:0000259" key="1">
    <source>
        <dbReference type="SMART" id="SM00400"/>
    </source>
</evidence>
<feature type="domain" description="Zinc finger CHC2-type" evidence="1">
    <location>
        <begin position="42"/>
        <end position="88"/>
    </location>
</feature>
<gene>
    <name evidence="2" type="ORF">NCI00_16505</name>
</gene>
<keyword evidence="3" id="KW-1185">Reference proteome</keyword>
<dbReference type="Pfam" id="PF13155">
    <property type="entry name" value="Toprim_2"/>
    <property type="match status" value="1"/>
</dbReference>
<dbReference type="SMART" id="SM00400">
    <property type="entry name" value="ZnF_CHCC"/>
    <property type="match status" value="1"/>
</dbReference>
<dbReference type="Gene3D" id="3.90.580.10">
    <property type="entry name" value="Zinc finger, CHC2-type domain"/>
    <property type="match status" value="1"/>
</dbReference>
<dbReference type="SUPFAM" id="SSF57783">
    <property type="entry name" value="Zinc beta-ribbon"/>
    <property type="match status" value="1"/>
</dbReference>
<reference evidence="2 3" key="1">
    <citation type="submission" date="2022-06" db="EMBL/GenBank/DDBJ databases">
        <title>Runella sp. S5 genome sequencing.</title>
        <authorList>
            <person name="Park S."/>
        </authorList>
    </citation>
    <scope>NUCLEOTIDE SEQUENCE [LARGE SCALE GENOMIC DNA]</scope>
    <source>
        <strain evidence="2 3">S5</strain>
    </source>
</reference>
<comment type="caution">
    <text evidence="2">The sequence shown here is derived from an EMBL/GenBank/DDBJ whole genome shotgun (WGS) entry which is preliminary data.</text>
</comment>
<protein>
    <submittedName>
        <fullName evidence="2">Toprim domain-containing protein</fullName>
    </submittedName>
</protein>
<organism evidence="2 3">
    <name type="scientific">Runella salmonicolor</name>
    <dbReference type="NCBI Taxonomy" id="2950278"/>
    <lineage>
        <taxon>Bacteria</taxon>
        <taxon>Pseudomonadati</taxon>
        <taxon>Bacteroidota</taxon>
        <taxon>Cytophagia</taxon>
        <taxon>Cytophagales</taxon>
        <taxon>Spirosomataceae</taxon>
        <taxon>Runella</taxon>
    </lineage>
</organism>
<dbReference type="InterPro" id="IPR002694">
    <property type="entry name" value="Znf_CHC2"/>
</dbReference>
<name>A0ABT1FRD2_9BACT</name>
<dbReference type="Proteomes" id="UP001204772">
    <property type="component" value="Unassembled WGS sequence"/>
</dbReference>
<dbReference type="CDD" id="cd01029">
    <property type="entry name" value="TOPRIM_primases"/>
    <property type="match status" value="1"/>
</dbReference>
<accession>A0ABT1FRD2</accession>
<dbReference type="RefSeq" id="WP_253529295.1">
    <property type="nucleotide sequence ID" value="NZ_JAMZEL010000006.1"/>
</dbReference>
<dbReference type="Gene3D" id="3.40.1360.10">
    <property type="match status" value="1"/>
</dbReference>